<dbReference type="Gene3D" id="1.20.1250.20">
    <property type="entry name" value="MFS general substrate transporter like domains"/>
    <property type="match status" value="1"/>
</dbReference>
<evidence type="ECO:0000256" key="8">
    <source>
        <dbReference type="RuleBase" id="RU003346"/>
    </source>
</evidence>
<evidence type="ECO:0000256" key="4">
    <source>
        <dbReference type="ARBA" id="ARBA00022692"/>
    </source>
</evidence>
<feature type="domain" description="Major facilitator superfamily (MFS) profile" evidence="11">
    <location>
        <begin position="27"/>
        <end position="470"/>
    </location>
</feature>
<feature type="transmembrane region" description="Helical" evidence="10">
    <location>
        <begin position="382"/>
        <end position="405"/>
    </location>
</feature>
<feature type="transmembrane region" description="Helical" evidence="10">
    <location>
        <begin position="73"/>
        <end position="95"/>
    </location>
</feature>
<accession>A0A0D7BF87</accession>
<feature type="transmembrane region" description="Helical" evidence="10">
    <location>
        <begin position="349"/>
        <end position="370"/>
    </location>
</feature>
<feature type="region of interest" description="Disordered" evidence="9">
    <location>
        <begin position="489"/>
        <end position="519"/>
    </location>
</feature>
<keyword evidence="3 8" id="KW-0813">Transport</keyword>
<dbReference type="OrthoDB" id="6133115at2759"/>
<dbReference type="NCBIfam" id="TIGR00879">
    <property type="entry name" value="SP"/>
    <property type="match status" value="1"/>
</dbReference>
<sequence>MAGGPISNGVDYTAFLDPSKKWYNNTRLALLTFYCIILLLGSSTLGYNELGSSALQSITYWHIYFNFPSPARIGWMISMINVGLFVSTVFASPICDRIGRRWTILIGNLFVIIGSAVQASSQNVGMFMGARVIAGAGSGWMTTASPILISEIAYPSYRPMLASAYLPCMYFGAILASWITFGTSYISNDWAWRIPSACQAITPLMQMVMIFFVPESPRWLVMNGREEEALAILAYYHADGNTEDPLITHEMDEIKRAVEFEALNPTSYLSLFTTWRMIRRLLRVCLIIILFQWTGVTLAAFYLSVILFQVGVTNVRTQLIISAMLSTSNLFFGIIGAKLSGRFSRRSMFMSSLTAVMLFVILETVTYAVYSYTGTQAAGYAFVVFVFLGFAALNVGYAPIAFTYIIEIFPLATRSKAFNIAHGILGITLIFNAEVNPIALDAIGWKYFLVYIVVCALGIVGVYFFIKETWGLTLEEAGVVYDNIAASTDSGSDIKDSRTESRAVGQDDKTHPTVDDKTVVGESRSRRFWRRKPLQVDSKAEEAGIFDEPEINARGAQSTVNAA</sequence>
<proteinExistence type="inferred from homology"/>
<feature type="transmembrane region" description="Helical" evidence="10">
    <location>
        <begin position="417"/>
        <end position="435"/>
    </location>
</feature>
<feature type="transmembrane region" description="Helical" evidence="10">
    <location>
        <begin position="126"/>
        <end position="149"/>
    </location>
</feature>
<protein>
    <submittedName>
        <fullName evidence="12">Hexose transporter</fullName>
    </submittedName>
</protein>
<reference evidence="12 13" key="1">
    <citation type="journal article" date="2015" name="Fungal Genet. Biol.">
        <title>Evolution of novel wood decay mechanisms in Agaricales revealed by the genome sequences of Fistulina hepatica and Cylindrobasidium torrendii.</title>
        <authorList>
            <person name="Floudas D."/>
            <person name="Held B.W."/>
            <person name="Riley R."/>
            <person name="Nagy L.G."/>
            <person name="Koehler G."/>
            <person name="Ransdell A.S."/>
            <person name="Younus H."/>
            <person name="Chow J."/>
            <person name="Chiniquy J."/>
            <person name="Lipzen A."/>
            <person name="Tritt A."/>
            <person name="Sun H."/>
            <person name="Haridas S."/>
            <person name="LaButti K."/>
            <person name="Ohm R.A."/>
            <person name="Kues U."/>
            <person name="Blanchette R.A."/>
            <person name="Grigoriev I.V."/>
            <person name="Minto R.E."/>
            <person name="Hibbett D.S."/>
        </authorList>
    </citation>
    <scope>NUCLEOTIDE SEQUENCE [LARGE SCALE GENOMIC DNA]</scope>
    <source>
        <strain evidence="12 13">FP15055 ss-10</strain>
    </source>
</reference>
<feature type="transmembrane region" description="Helical" evidence="10">
    <location>
        <begin position="28"/>
        <end position="47"/>
    </location>
</feature>
<dbReference type="InterPro" id="IPR036259">
    <property type="entry name" value="MFS_trans_sf"/>
</dbReference>
<evidence type="ECO:0000256" key="10">
    <source>
        <dbReference type="SAM" id="Phobius"/>
    </source>
</evidence>
<keyword evidence="6 10" id="KW-0472">Membrane</keyword>
<feature type="transmembrane region" description="Helical" evidence="10">
    <location>
        <begin position="281"/>
        <end position="307"/>
    </location>
</feature>
<dbReference type="SUPFAM" id="SSF103473">
    <property type="entry name" value="MFS general substrate transporter"/>
    <property type="match status" value="1"/>
</dbReference>
<dbReference type="PANTHER" id="PTHR48022">
    <property type="entry name" value="PLASTIDIC GLUCOSE TRANSPORTER 4"/>
    <property type="match status" value="1"/>
</dbReference>
<evidence type="ECO:0000256" key="7">
    <source>
        <dbReference type="ARBA" id="ARBA00049119"/>
    </source>
</evidence>
<evidence type="ECO:0000256" key="3">
    <source>
        <dbReference type="ARBA" id="ARBA00022448"/>
    </source>
</evidence>
<feature type="compositionally biased region" description="Basic and acidic residues" evidence="9">
    <location>
        <begin position="492"/>
        <end position="519"/>
    </location>
</feature>
<gene>
    <name evidence="12" type="ORF">CYLTODRAFT_453239</name>
</gene>
<comment type="subcellular location">
    <subcellularLocation>
        <location evidence="1">Membrane</location>
        <topology evidence="1">Multi-pass membrane protein</topology>
    </subcellularLocation>
</comment>
<name>A0A0D7BF87_9AGAR</name>
<comment type="catalytic activity">
    <reaction evidence="7">
        <text>myo-inositol(out) + H(+)(out) = myo-inositol(in) + H(+)(in)</text>
        <dbReference type="Rhea" id="RHEA:60364"/>
        <dbReference type="ChEBI" id="CHEBI:15378"/>
        <dbReference type="ChEBI" id="CHEBI:17268"/>
    </reaction>
</comment>
<feature type="transmembrane region" description="Helical" evidence="10">
    <location>
        <begin position="102"/>
        <end position="120"/>
    </location>
</feature>
<dbReference type="AlphaFoldDB" id="A0A0D7BF87"/>
<dbReference type="PANTHER" id="PTHR48022:SF64">
    <property type="entry name" value="MAJOR FACILITATOR SUPERFAMILY (MFS) PROFILE DOMAIN-CONTAINING PROTEIN"/>
    <property type="match status" value="1"/>
</dbReference>
<feature type="transmembrane region" description="Helical" evidence="10">
    <location>
        <begin position="192"/>
        <end position="213"/>
    </location>
</feature>
<evidence type="ECO:0000259" key="11">
    <source>
        <dbReference type="PROSITE" id="PS50850"/>
    </source>
</evidence>
<comment type="similarity">
    <text evidence="2 8">Belongs to the major facilitator superfamily. Sugar transporter (TC 2.A.1.1) family.</text>
</comment>
<dbReference type="EMBL" id="KN880496">
    <property type="protein sequence ID" value="KIY68779.1"/>
    <property type="molecule type" value="Genomic_DNA"/>
</dbReference>
<evidence type="ECO:0000256" key="2">
    <source>
        <dbReference type="ARBA" id="ARBA00010992"/>
    </source>
</evidence>
<dbReference type="Pfam" id="PF00083">
    <property type="entry name" value="Sugar_tr"/>
    <property type="match status" value="1"/>
</dbReference>
<evidence type="ECO:0000256" key="1">
    <source>
        <dbReference type="ARBA" id="ARBA00004141"/>
    </source>
</evidence>
<dbReference type="Proteomes" id="UP000054007">
    <property type="component" value="Unassembled WGS sequence"/>
</dbReference>
<keyword evidence="13" id="KW-1185">Reference proteome</keyword>
<organism evidence="12 13">
    <name type="scientific">Cylindrobasidium torrendii FP15055 ss-10</name>
    <dbReference type="NCBI Taxonomy" id="1314674"/>
    <lineage>
        <taxon>Eukaryota</taxon>
        <taxon>Fungi</taxon>
        <taxon>Dikarya</taxon>
        <taxon>Basidiomycota</taxon>
        <taxon>Agaricomycotina</taxon>
        <taxon>Agaricomycetes</taxon>
        <taxon>Agaricomycetidae</taxon>
        <taxon>Agaricales</taxon>
        <taxon>Marasmiineae</taxon>
        <taxon>Physalacriaceae</taxon>
        <taxon>Cylindrobasidium</taxon>
    </lineage>
</organism>
<keyword evidence="5 10" id="KW-1133">Transmembrane helix</keyword>
<evidence type="ECO:0000256" key="9">
    <source>
        <dbReference type="SAM" id="MobiDB-lite"/>
    </source>
</evidence>
<evidence type="ECO:0000313" key="13">
    <source>
        <dbReference type="Proteomes" id="UP000054007"/>
    </source>
</evidence>
<dbReference type="PROSITE" id="PS50850">
    <property type="entry name" value="MFS"/>
    <property type="match status" value="1"/>
</dbReference>
<dbReference type="GO" id="GO:0016020">
    <property type="term" value="C:membrane"/>
    <property type="evidence" value="ECO:0007669"/>
    <property type="project" value="UniProtKB-SubCell"/>
</dbReference>
<dbReference type="GO" id="GO:0005351">
    <property type="term" value="F:carbohydrate:proton symporter activity"/>
    <property type="evidence" value="ECO:0007669"/>
    <property type="project" value="TreeGrafter"/>
</dbReference>
<dbReference type="InterPro" id="IPR020846">
    <property type="entry name" value="MFS_dom"/>
</dbReference>
<dbReference type="InterPro" id="IPR005828">
    <property type="entry name" value="MFS_sugar_transport-like"/>
</dbReference>
<keyword evidence="4 10" id="KW-0812">Transmembrane</keyword>
<evidence type="ECO:0000256" key="6">
    <source>
        <dbReference type="ARBA" id="ARBA00023136"/>
    </source>
</evidence>
<dbReference type="FunFam" id="1.20.1250.20:FF:000134">
    <property type="entry name" value="MFS sugar transporter protein"/>
    <property type="match status" value="1"/>
</dbReference>
<feature type="transmembrane region" description="Helical" evidence="10">
    <location>
        <begin position="447"/>
        <end position="466"/>
    </location>
</feature>
<dbReference type="PRINTS" id="PR00171">
    <property type="entry name" value="SUGRTRNSPORT"/>
</dbReference>
<evidence type="ECO:0000313" key="12">
    <source>
        <dbReference type="EMBL" id="KIY68779.1"/>
    </source>
</evidence>
<evidence type="ECO:0000256" key="5">
    <source>
        <dbReference type="ARBA" id="ARBA00022989"/>
    </source>
</evidence>
<dbReference type="PROSITE" id="PS00217">
    <property type="entry name" value="SUGAR_TRANSPORT_2"/>
    <property type="match status" value="1"/>
</dbReference>
<feature type="transmembrane region" description="Helical" evidence="10">
    <location>
        <begin position="161"/>
        <end position="186"/>
    </location>
</feature>
<dbReference type="InterPro" id="IPR005829">
    <property type="entry name" value="Sugar_transporter_CS"/>
</dbReference>
<feature type="transmembrane region" description="Helical" evidence="10">
    <location>
        <begin position="319"/>
        <end position="337"/>
    </location>
</feature>
<dbReference type="InterPro" id="IPR003663">
    <property type="entry name" value="Sugar/inositol_transpt"/>
</dbReference>
<dbReference type="InterPro" id="IPR050360">
    <property type="entry name" value="MFS_Sugar_Transporters"/>
</dbReference>
<dbReference type="STRING" id="1314674.A0A0D7BF87"/>